<organism evidence="1 2">
    <name type="scientific">Psychroflexus maritimus</name>
    <dbReference type="NCBI Taxonomy" id="2714865"/>
    <lineage>
        <taxon>Bacteria</taxon>
        <taxon>Pseudomonadati</taxon>
        <taxon>Bacteroidota</taxon>
        <taxon>Flavobacteriia</taxon>
        <taxon>Flavobacteriales</taxon>
        <taxon>Flavobacteriaceae</taxon>
        <taxon>Psychroflexus</taxon>
    </lineage>
</organism>
<reference evidence="1" key="1">
    <citation type="submission" date="2020-03" db="EMBL/GenBank/DDBJ databases">
        <title>Psychroflexus Maritimus sp. nov., isolate from marine sediment.</title>
        <authorList>
            <person name="Zhong Y.-L."/>
        </authorList>
    </citation>
    <scope>NUCLEOTIDE SEQUENCE</scope>
    <source>
        <strain evidence="1">C1</strain>
    </source>
</reference>
<dbReference type="Proteomes" id="UP000643701">
    <property type="component" value="Unassembled WGS sequence"/>
</dbReference>
<dbReference type="AlphaFoldDB" id="A0A967E073"/>
<proteinExistence type="predicted"/>
<sequence>MKTWKKLLLWIVILPLLFFTAAGLYLISQKDELTQKAIADYSKTIQGRIEVAHTKISPFENFPYISIDLQDVLVFENKTTNQAFVQIEDAYIGLDLLKIIRGKFDIKAVKLAKGDLQIIQNTENEYNAVTAFESLNNQEETSSENESLDYHLKKIKLEKIHLSKLSLKDSLQLDAQIETATSQLKSLDNQIKIHLDSDLTFNLINQQDTSFIKNKQMELHTDFLYDLKGSKIDFDKTQVEVESGVFGMSGHIDLADEVNMNLKFEGQKSNFDLFIALAPEEVSEALQIYENQGDVFFEASIKGKSINGNLPLVEARFGCKNGFFDNIEENKKLSDLNFLGSFTNGSERNIRTSEVKIQNFSASPEAGIFKGNLRITNFESPEIDLELDSDFDLNFLTGFFNLNDLRNLTGQVDLKMKFKDIIDLENPEKALEEFNQAYFASLSIKNLNFTTDSYHLPIQNLNIQAEMDGQLTTIDFFKFQLGSSDLSLKGSLTRLPDIIHQTNKAVEMDLQIVSDFVNFTELTSTSEEDENIFDEEIDDFKTKFKFQGKANTFLTSEILPIGTFYIEELNGKFKNYPHQLHDFFARIYIDKNDIKIEDFKGMLDDSDIHFSGNLTNYPILMNKEKEEGDVVFDFDLDANLIRLKDVFSYGEENYVPEDYREEVLREIRGKGSIDLHYKDSLVSTDFNLDILKGRMRIHPLKFNDFKGNLHLENEQLSFRNFSGKIGKSKFSVSGNYYLGKDKDFLKKGDIINFKASVLDLDELTNYKEPEPDEDGKVDHDDVFNIFEVPFRNMKINAAIGKLNYHKYLIDNFSSELRMQDDHYIYVEDMRFEAAGGKVALAGYFNGSNPDSIYMHPDLKMQEVDLDQLFFKFDNFGQDQMVSNNLHGVMTGRIKGKVLMHKDLTPYIEKSNLTIDVSVKNGMLENFEPMQALSDFFNDKNLNKVFFGSLENRLELKDGSIVIPTMVINSSLGFMQLSGKQGLDLEMDYYLKIPLKLVTQVASRKLFGSKKEEIDPEQEDEIIEKDLSKKTSYVNVRMKGNPEDYSISLKKNRKEEKGAKAFEKDADFLFDDIKIKKFSL</sequence>
<dbReference type="GO" id="GO:0090313">
    <property type="term" value="P:regulation of protein targeting to membrane"/>
    <property type="evidence" value="ECO:0007669"/>
    <property type="project" value="TreeGrafter"/>
</dbReference>
<name>A0A967E073_9FLAO</name>
<dbReference type="PANTHER" id="PTHR30441:SF8">
    <property type="entry name" value="DUF748 DOMAIN-CONTAINING PROTEIN"/>
    <property type="match status" value="1"/>
</dbReference>
<dbReference type="RefSeq" id="WP_166400554.1">
    <property type="nucleotide sequence ID" value="NZ_JAANAS010000061.1"/>
</dbReference>
<dbReference type="EMBL" id="JAANAS010000061">
    <property type="protein sequence ID" value="NGZ90307.1"/>
    <property type="molecule type" value="Genomic_DNA"/>
</dbReference>
<dbReference type="GO" id="GO:0005886">
    <property type="term" value="C:plasma membrane"/>
    <property type="evidence" value="ECO:0007669"/>
    <property type="project" value="TreeGrafter"/>
</dbReference>
<keyword evidence="2" id="KW-1185">Reference proteome</keyword>
<comment type="caution">
    <text evidence="1">The sequence shown here is derived from an EMBL/GenBank/DDBJ whole genome shotgun (WGS) entry which is preliminary data.</text>
</comment>
<dbReference type="InterPro" id="IPR052894">
    <property type="entry name" value="AsmA-related"/>
</dbReference>
<evidence type="ECO:0000313" key="2">
    <source>
        <dbReference type="Proteomes" id="UP000643701"/>
    </source>
</evidence>
<dbReference type="PANTHER" id="PTHR30441">
    <property type="entry name" value="DUF748 DOMAIN-CONTAINING PROTEIN"/>
    <property type="match status" value="1"/>
</dbReference>
<protein>
    <submittedName>
        <fullName evidence="1">AsmA-like C-terminal region-containing protein</fullName>
    </submittedName>
</protein>
<accession>A0A967E073</accession>
<gene>
    <name evidence="1" type="ORF">G7034_08575</name>
</gene>
<evidence type="ECO:0000313" key="1">
    <source>
        <dbReference type="EMBL" id="NGZ90307.1"/>
    </source>
</evidence>